<evidence type="ECO:0000313" key="1">
    <source>
        <dbReference type="EMBL" id="RGR74047.1"/>
    </source>
</evidence>
<accession>A0A412G0V3</accession>
<dbReference type="PROSITE" id="PS01228">
    <property type="entry name" value="COF_1"/>
    <property type="match status" value="1"/>
</dbReference>
<dbReference type="InterPro" id="IPR036412">
    <property type="entry name" value="HAD-like_sf"/>
</dbReference>
<organism evidence="1 2">
    <name type="scientific">Holdemania filiformis</name>
    <dbReference type="NCBI Taxonomy" id="61171"/>
    <lineage>
        <taxon>Bacteria</taxon>
        <taxon>Bacillati</taxon>
        <taxon>Bacillota</taxon>
        <taxon>Erysipelotrichia</taxon>
        <taxon>Erysipelotrichales</taxon>
        <taxon>Erysipelotrichaceae</taxon>
        <taxon>Holdemania</taxon>
    </lineage>
</organism>
<dbReference type="GO" id="GO:0000287">
    <property type="term" value="F:magnesium ion binding"/>
    <property type="evidence" value="ECO:0007669"/>
    <property type="project" value="TreeGrafter"/>
</dbReference>
<dbReference type="Proteomes" id="UP000284178">
    <property type="component" value="Unassembled WGS sequence"/>
</dbReference>
<dbReference type="Gene3D" id="3.40.50.1000">
    <property type="entry name" value="HAD superfamily/HAD-like"/>
    <property type="match status" value="1"/>
</dbReference>
<dbReference type="SUPFAM" id="SSF56784">
    <property type="entry name" value="HAD-like"/>
    <property type="match status" value="1"/>
</dbReference>
<comment type="caution">
    <text evidence="1">The sequence shown here is derived from an EMBL/GenBank/DDBJ whole genome shotgun (WGS) entry which is preliminary data.</text>
</comment>
<dbReference type="Pfam" id="PF08282">
    <property type="entry name" value="Hydrolase_3"/>
    <property type="match status" value="1"/>
</dbReference>
<keyword evidence="2" id="KW-1185">Reference proteome</keyword>
<dbReference type="GO" id="GO:0016791">
    <property type="term" value="F:phosphatase activity"/>
    <property type="evidence" value="ECO:0007669"/>
    <property type="project" value="TreeGrafter"/>
</dbReference>
<sequence length="283" mass="31496">MADKTMNDEKTIIRALFFDLDGTLLTSEKTLAPSTREALRACREKGISLFIATARTPLLETMLGWTEIELGFFDGGIYCNGACEKLHGQTRYAFLPAAVVAGCVKAVESFPGLHLALQLKDELHAFNCPLANFAYPLWGIDPQLSVPLNPNVFNQTVKILIYFENLVDSVTDLPSSLVNLCQTICMDQANVYLTDQGKVLQITNSQTSKFKSIDHLRRQLNLKPEEIAVFGDDWNDLEMLTGFPNGVVMGNADRELRCQIRYQTQSNDEDGIAYALHTLLGLI</sequence>
<dbReference type="EMBL" id="QRUP01000010">
    <property type="protein sequence ID" value="RGR74047.1"/>
    <property type="molecule type" value="Genomic_DNA"/>
</dbReference>
<gene>
    <name evidence="1" type="ORF">DWY25_09545</name>
</gene>
<name>A0A412G0V3_9FIRM</name>
<dbReference type="AlphaFoldDB" id="A0A412G0V3"/>
<dbReference type="InterPro" id="IPR023214">
    <property type="entry name" value="HAD_sf"/>
</dbReference>
<dbReference type="Gene3D" id="3.30.1240.10">
    <property type="match status" value="1"/>
</dbReference>
<protein>
    <recommendedName>
        <fullName evidence="3">HAD family phosphatase</fullName>
    </recommendedName>
</protein>
<reference evidence="1 2" key="1">
    <citation type="submission" date="2018-08" db="EMBL/GenBank/DDBJ databases">
        <title>A genome reference for cultivated species of the human gut microbiota.</title>
        <authorList>
            <person name="Zou Y."/>
            <person name="Xue W."/>
            <person name="Luo G."/>
        </authorList>
    </citation>
    <scope>NUCLEOTIDE SEQUENCE [LARGE SCALE GENOMIC DNA]</scope>
    <source>
        <strain evidence="1 2">AF24-29</strain>
    </source>
</reference>
<evidence type="ECO:0000313" key="2">
    <source>
        <dbReference type="Proteomes" id="UP000284178"/>
    </source>
</evidence>
<proteinExistence type="predicted"/>
<evidence type="ECO:0008006" key="3">
    <source>
        <dbReference type="Google" id="ProtNLM"/>
    </source>
</evidence>
<dbReference type="PANTHER" id="PTHR10000">
    <property type="entry name" value="PHOSPHOSERINE PHOSPHATASE"/>
    <property type="match status" value="1"/>
</dbReference>
<dbReference type="GO" id="GO:0005829">
    <property type="term" value="C:cytosol"/>
    <property type="evidence" value="ECO:0007669"/>
    <property type="project" value="TreeGrafter"/>
</dbReference>
<dbReference type="PANTHER" id="PTHR10000:SF8">
    <property type="entry name" value="HAD SUPERFAMILY HYDROLASE-LIKE, TYPE 3"/>
    <property type="match status" value="1"/>
</dbReference>